<reference evidence="6" key="2">
    <citation type="journal article" date="2014" name="ISME J.">
        <title>Microbial stratification in low pH oxic and suboxic macroscopic growths along an acid mine drainage.</title>
        <authorList>
            <person name="Mendez-Garcia C."/>
            <person name="Mesa V."/>
            <person name="Sprenger R.R."/>
            <person name="Richter M."/>
            <person name="Diez M.S."/>
            <person name="Solano J."/>
            <person name="Bargiela R."/>
            <person name="Golyshina O.V."/>
            <person name="Manteca A."/>
            <person name="Ramos J.L."/>
            <person name="Gallego J.R."/>
            <person name="Llorente I."/>
            <person name="Martins Dos Santos V.A."/>
            <person name="Jensen O.N."/>
            <person name="Pelaez A.I."/>
            <person name="Sanchez J."/>
            <person name="Ferrer M."/>
        </authorList>
    </citation>
    <scope>NUCLEOTIDE SEQUENCE</scope>
</reference>
<dbReference type="GO" id="GO:0008234">
    <property type="term" value="F:cysteine-type peptidase activity"/>
    <property type="evidence" value="ECO:0007669"/>
    <property type="project" value="UniProtKB-KW"/>
</dbReference>
<dbReference type="Pfam" id="PF00877">
    <property type="entry name" value="NLPC_P60"/>
    <property type="match status" value="1"/>
</dbReference>
<organism evidence="6">
    <name type="scientific">mine drainage metagenome</name>
    <dbReference type="NCBI Taxonomy" id="410659"/>
    <lineage>
        <taxon>unclassified sequences</taxon>
        <taxon>metagenomes</taxon>
        <taxon>ecological metagenomes</taxon>
    </lineage>
</organism>
<gene>
    <name evidence="6" type="ORF">B1A_02102</name>
</gene>
<keyword evidence="2" id="KW-0645">Protease</keyword>
<reference evidence="6" key="1">
    <citation type="submission" date="2013-08" db="EMBL/GenBank/DDBJ databases">
        <authorList>
            <person name="Mendez C."/>
            <person name="Richter M."/>
            <person name="Ferrer M."/>
            <person name="Sanchez J."/>
        </authorList>
    </citation>
    <scope>NUCLEOTIDE SEQUENCE</scope>
</reference>
<dbReference type="Gene3D" id="3.90.1720.10">
    <property type="entry name" value="endopeptidase domain like (from Nostoc punctiforme)"/>
    <property type="match status" value="1"/>
</dbReference>
<comment type="similarity">
    <text evidence="1">Belongs to the peptidase C40 family.</text>
</comment>
<dbReference type="PROSITE" id="PS51935">
    <property type="entry name" value="NLPC_P60"/>
    <property type="match status" value="1"/>
</dbReference>
<evidence type="ECO:0000256" key="1">
    <source>
        <dbReference type="ARBA" id="ARBA00007074"/>
    </source>
</evidence>
<dbReference type="GO" id="GO:0006508">
    <property type="term" value="P:proteolysis"/>
    <property type="evidence" value="ECO:0007669"/>
    <property type="project" value="UniProtKB-KW"/>
</dbReference>
<evidence type="ECO:0000313" key="6">
    <source>
        <dbReference type="EMBL" id="EQD78750.1"/>
    </source>
</evidence>
<evidence type="ECO:0000259" key="5">
    <source>
        <dbReference type="PROSITE" id="PS51935"/>
    </source>
</evidence>
<feature type="non-terminal residue" evidence="6">
    <location>
        <position position="130"/>
    </location>
</feature>
<keyword evidence="4" id="KW-0788">Thiol protease</keyword>
<evidence type="ECO:0000256" key="2">
    <source>
        <dbReference type="ARBA" id="ARBA00022670"/>
    </source>
</evidence>
<sequence length="130" mass="14684">MTPEQRQVVVREARTWVGTPYHHCADVKGQGVDCAMFLARVYSAAGVVPFIDPRPYPVDWHLHHSEERYLETIAPYAQEIFTSPEPGDFLLFRYGRTFSHSAIVIRSPAVIHAHAQERAVVVGGFRPSLL</sequence>
<comment type="caution">
    <text evidence="6">The sequence shown here is derived from an EMBL/GenBank/DDBJ whole genome shotgun (WGS) entry which is preliminary data.</text>
</comment>
<dbReference type="EMBL" id="AUZX01001573">
    <property type="protein sequence ID" value="EQD78750.1"/>
    <property type="molecule type" value="Genomic_DNA"/>
</dbReference>
<name>T1D976_9ZZZZ</name>
<evidence type="ECO:0000256" key="4">
    <source>
        <dbReference type="ARBA" id="ARBA00022807"/>
    </source>
</evidence>
<feature type="domain" description="NlpC/P60" evidence="5">
    <location>
        <begin position="3"/>
        <end position="130"/>
    </location>
</feature>
<dbReference type="InterPro" id="IPR038765">
    <property type="entry name" value="Papain-like_cys_pep_sf"/>
</dbReference>
<dbReference type="InterPro" id="IPR000064">
    <property type="entry name" value="NLP_P60_dom"/>
</dbReference>
<protein>
    <submittedName>
        <fullName evidence="6">Cell wall-associated hydrolase</fullName>
    </submittedName>
</protein>
<proteinExistence type="inferred from homology"/>
<evidence type="ECO:0000256" key="3">
    <source>
        <dbReference type="ARBA" id="ARBA00022801"/>
    </source>
</evidence>
<accession>T1D976</accession>
<dbReference type="AlphaFoldDB" id="T1D976"/>
<keyword evidence="3 6" id="KW-0378">Hydrolase</keyword>
<dbReference type="SUPFAM" id="SSF54001">
    <property type="entry name" value="Cysteine proteinases"/>
    <property type="match status" value="1"/>
</dbReference>